<keyword evidence="1" id="KW-1133">Transmembrane helix</keyword>
<reference evidence="2 3" key="1">
    <citation type="submission" date="2017-06" db="EMBL/GenBank/DDBJ databases">
        <authorList>
            <person name="Kim H.J."/>
            <person name="Triplett B.A."/>
        </authorList>
    </citation>
    <scope>NUCLEOTIDE SEQUENCE [LARGE SCALE GENOMIC DNA]</scope>
    <source>
        <strain evidence="2 3">CGMCC 4.1858</strain>
    </source>
</reference>
<evidence type="ECO:0000256" key="1">
    <source>
        <dbReference type="SAM" id="Phobius"/>
    </source>
</evidence>
<dbReference type="EMBL" id="FZOF01000006">
    <property type="protein sequence ID" value="SNS48095.1"/>
    <property type="molecule type" value="Genomic_DNA"/>
</dbReference>
<dbReference type="AlphaFoldDB" id="A0A239ETW3"/>
<evidence type="ECO:0000313" key="3">
    <source>
        <dbReference type="Proteomes" id="UP000198280"/>
    </source>
</evidence>
<organism evidence="2 3">
    <name type="scientific">Actinacidiphila glaucinigra</name>
    <dbReference type="NCBI Taxonomy" id="235986"/>
    <lineage>
        <taxon>Bacteria</taxon>
        <taxon>Bacillati</taxon>
        <taxon>Actinomycetota</taxon>
        <taxon>Actinomycetes</taxon>
        <taxon>Kitasatosporales</taxon>
        <taxon>Streptomycetaceae</taxon>
        <taxon>Actinacidiphila</taxon>
    </lineage>
</organism>
<keyword evidence="1" id="KW-0472">Membrane</keyword>
<protein>
    <recommendedName>
        <fullName evidence="4">Integral membrane protein</fullName>
    </recommendedName>
</protein>
<proteinExistence type="predicted"/>
<name>A0A239ETW3_9ACTN</name>
<feature type="transmembrane region" description="Helical" evidence="1">
    <location>
        <begin position="54"/>
        <end position="73"/>
    </location>
</feature>
<accession>A0A239ETW3</accession>
<dbReference type="Pfam" id="PF19608">
    <property type="entry name" value="DUF6113"/>
    <property type="match status" value="1"/>
</dbReference>
<evidence type="ECO:0000313" key="2">
    <source>
        <dbReference type="EMBL" id="SNS48095.1"/>
    </source>
</evidence>
<keyword evidence="3" id="KW-1185">Reference proteome</keyword>
<dbReference type="OrthoDB" id="4338760at2"/>
<dbReference type="InterPro" id="IPR046095">
    <property type="entry name" value="DUF6113"/>
</dbReference>
<evidence type="ECO:0008006" key="4">
    <source>
        <dbReference type="Google" id="ProtNLM"/>
    </source>
</evidence>
<keyword evidence="1" id="KW-0812">Transmembrane</keyword>
<sequence>MRRAAYPVLAVLGALVGVAGSLVQAAWFPGGLLLALAGSAALFHGGARLTGTRLGAVVPAALWLITVMLLSSARPEGDFLFANGISPYVYLLGGAMAGVMSATLVQPRPPAGGSLEAP</sequence>
<dbReference type="Proteomes" id="UP000198280">
    <property type="component" value="Unassembled WGS sequence"/>
</dbReference>
<dbReference type="RefSeq" id="WP_089224137.1">
    <property type="nucleotide sequence ID" value="NZ_FZOF01000006.1"/>
</dbReference>
<feature type="transmembrane region" description="Helical" evidence="1">
    <location>
        <begin position="85"/>
        <end position="105"/>
    </location>
</feature>
<gene>
    <name evidence="2" type="ORF">SAMN05216252_106153</name>
</gene>